<dbReference type="GO" id="GO:0031012">
    <property type="term" value="C:extracellular matrix"/>
    <property type="evidence" value="ECO:0007669"/>
    <property type="project" value="TreeGrafter"/>
</dbReference>
<gene>
    <name evidence="4" type="ORF">LSH36_143g05055</name>
</gene>
<organism evidence="4 5">
    <name type="scientific">Paralvinella palmiformis</name>
    <dbReference type="NCBI Taxonomy" id="53620"/>
    <lineage>
        <taxon>Eukaryota</taxon>
        <taxon>Metazoa</taxon>
        <taxon>Spiralia</taxon>
        <taxon>Lophotrochozoa</taxon>
        <taxon>Annelida</taxon>
        <taxon>Polychaeta</taxon>
        <taxon>Sedentaria</taxon>
        <taxon>Canalipalpata</taxon>
        <taxon>Terebellida</taxon>
        <taxon>Terebelliformia</taxon>
        <taxon>Alvinellidae</taxon>
        <taxon>Paralvinella</taxon>
    </lineage>
</organism>
<dbReference type="Proteomes" id="UP001208570">
    <property type="component" value="Unassembled WGS sequence"/>
</dbReference>
<dbReference type="PROSITE" id="PS51233">
    <property type="entry name" value="VWFD"/>
    <property type="match status" value="1"/>
</dbReference>
<protein>
    <recommendedName>
        <fullName evidence="3">VWFD domain-containing protein</fullName>
    </recommendedName>
</protein>
<keyword evidence="5" id="KW-1185">Reference proteome</keyword>
<keyword evidence="2" id="KW-0325">Glycoprotein</keyword>
<evidence type="ECO:0000259" key="3">
    <source>
        <dbReference type="PROSITE" id="PS51233"/>
    </source>
</evidence>
<evidence type="ECO:0000313" key="4">
    <source>
        <dbReference type="EMBL" id="KAK2159942.1"/>
    </source>
</evidence>
<evidence type="ECO:0000256" key="1">
    <source>
        <dbReference type="ARBA" id="ARBA00023157"/>
    </source>
</evidence>
<accession>A0AAD9JV96</accession>
<dbReference type="EMBL" id="JAODUP010000143">
    <property type="protein sequence ID" value="KAK2159942.1"/>
    <property type="molecule type" value="Genomic_DNA"/>
</dbReference>
<feature type="non-terminal residue" evidence="4">
    <location>
        <position position="171"/>
    </location>
</feature>
<feature type="domain" description="VWFD" evidence="3">
    <location>
        <begin position="1"/>
        <end position="157"/>
    </location>
</feature>
<dbReference type="InterPro" id="IPR050780">
    <property type="entry name" value="Mucin_vWF_Thrombospondin_sf"/>
</dbReference>
<dbReference type="Pfam" id="PF00094">
    <property type="entry name" value="VWD"/>
    <property type="match status" value="1"/>
</dbReference>
<evidence type="ECO:0000313" key="5">
    <source>
        <dbReference type="Proteomes" id="UP001208570"/>
    </source>
</evidence>
<keyword evidence="1" id="KW-1015">Disulfide bond</keyword>
<comment type="caution">
    <text evidence="4">The sequence shown here is derived from an EMBL/GenBank/DDBJ whole genome shotgun (WGS) entry which is preliminary data.</text>
</comment>
<evidence type="ECO:0000256" key="2">
    <source>
        <dbReference type="ARBA" id="ARBA00023180"/>
    </source>
</evidence>
<name>A0AAD9JV96_9ANNE</name>
<sequence length="171" mass="19525">MKAEEKKSEETKKKGDLEIRYMVTDPGYQGAVMRISSVLVIFRKDNQTEELILEDGDGISVNGNYHDLTMTSYKSKHFLVRAKTSVFTEIRGFGFSLFYDPNGRIYISLNPYFTNKIQGLCGNMNGDRKDEFMSRAGIIENVLNFAYSYSMCSYNASKVSDADRCSYVSHY</sequence>
<dbReference type="GO" id="GO:0005615">
    <property type="term" value="C:extracellular space"/>
    <property type="evidence" value="ECO:0007669"/>
    <property type="project" value="TreeGrafter"/>
</dbReference>
<proteinExistence type="predicted"/>
<dbReference type="AlphaFoldDB" id="A0AAD9JV96"/>
<dbReference type="PANTHER" id="PTHR11339">
    <property type="entry name" value="EXTRACELLULAR MATRIX GLYCOPROTEIN RELATED"/>
    <property type="match status" value="1"/>
</dbReference>
<dbReference type="PANTHER" id="PTHR11339:SF386">
    <property type="entry name" value="HEMOLECTIN, ISOFORM A"/>
    <property type="match status" value="1"/>
</dbReference>
<reference evidence="4" key="1">
    <citation type="journal article" date="2023" name="Mol. Biol. Evol.">
        <title>Third-Generation Sequencing Reveals the Adaptive Role of the Epigenome in Three Deep-Sea Polychaetes.</title>
        <authorList>
            <person name="Perez M."/>
            <person name="Aroh O."/>
            <person name="Sun Y."/>
            <person name="Lan Y."/>
            <person name="Juniper S.K."/>
            <person name="Young C.R."/>
            <person name="Angers B."/>
            <person name="Qian P.Y."/>
        </authorList>
    </citation>
    <scope>NUCLEOTIDE SEQUENCE</scope>
    <source>
        <strain evidence="4">P08H-3</strain>
    </source>
</reference>
<dbReference type="InterPro" id="IPR001846">
    <property type="entry name" value="VWF_type-D"/>
</dbReference>